<sequence length="318" mass="36041">MKKSIFIILVIVSCGHLFAGGINYKLAIENKVLKKQIWQLTHALKQAKATNNAAQCQITLLEKKNAKLQKQYDAVLCEKQELAKTVHQLQIQEQQLAQTIHELQTHATSYEDKYNNACKEIAQVKNAYSVVCSERDEWKSKCHQLQNNNVFKTKYKNTHKKLADLRSQYTSVCEERNGFKKQCKSALAKVQVLEEQVVCLQKENATLKSKNTCVPQTPINLGQKPACNANVGQVVKLQFHQIFPHYKGKKIVKTLQNAGWKVANHNSDYFGNMVVNVAIQKPNSLKKIFRQVKKTLRSSGVNVKLHSISTNTISIIPS</sequence>
<accession>A0A5S9F2H0</accession>
<dbReference type="AlphaFoldDB" id="A0A5S9F2H0"/>
<reference evidence="2 3" key="1">
    <citation type="submission" date="2019-08" db="EMBL/GenBank/DDBJ databases">
        <title>Complete genome sequence of Candidatus Uab amorphum.</title>
        <authorList>
            <person name="Shiratori T."/>
            <person name="Suzuki S."/>
            <person name="Kakizawa Y."/>
            <person name="Ishida K."/>
        </authorList>
    </citation>
    <scope>NUCLEOTIDE SEQUENCE [LARGE SCALE GENOMIC DNA]</scope>
    <source>
        <strain evidence="2 3">SRT547</strain>
    </source>
</reference>
<evidence type="ECO:0000256" key="1">
    <source>
        <dbReference type="SAM" id="Coils"/>
    </source>
</evidence>
<dbReference type="Proteomes" id="UP000326354">
    <property type="component" value="Chromosome"/>
</dbReference>
<gene>
    <name evidence="2" type="ORF">UABAM_00792</name>
</gene>
<feature type="coiled-coil region" evidence="1">
    <location>
        <begin position="44"/>
        <end position="127"/>
    </location>
</feature>
<feature type="coiled-coil region" evidence="1">
    <location>
        <begin position="176"/>
        <end position="210"/>
    </location>
</feature>
<dbReference type="KEGG" id="uam:UABAM_00792"/>
<dbReference type="RefSeq" id="WP_151966692.1">
    <property type="nucleotide sequence ID" value="NZ_AP019860.1"/>
</dbReference>
<keyword evidence="1" id="KW-0175">Coiled coil</keyword>
<organism evidence="2 3">
    <name type="scientific">Uabimicrobium amorphum</name>
    <dbReference type="NCBI Taxonomy" id="2596890"/>
    <lineage>
        <taxon>Bacteria</taxon>
        <taxon>Pseudomonadati</taxon>
        <taxon>Planctomycetota</taxon>
        <taxon>Candidatus Uabimicrobiia</taxon>
        <taxon>Candidatus Uabimicrobiales</taxon>
        <taxon>Candidatus Uabimicrobiaceae</taxon>
        <taxon>Candidatus Uabimicrobium</taxon>
    </lineage>
</organism>
<evidence type="ECO:0000313" key="3">
    <source>
        <dbReference type="Proteomes" id="UP000326354"/>
    </source>
</evidence>
<protein>
    <submittedName>
        <fullName evidence="2">Chromosome partition protein Smc</fullName>
    </submittedName>
</protein>
<name>A0A5S9F2H0_UABAM</name>
<keyword evidence="3" id="KW-1185">Reference proteome</keyword>
<dbReference type="EMBL" id="AP019860">
    <property type="protein sequence ID" value="BBM82449.1"/>
    <property type="molecule type" value="Genomic_DNA"/>
</dbReference>
<proteinExistence type="predicted"/>
<evidence type="ECO:0000313" key="2">
    <source>
        <dbReference type="EMBL" id="BBM82449.1"/>
    </source>
</evidence>